<dbReference type="Proteomes" id="UP000237105">
    <property type="component" value="Unassembled WGS sequence"/>
</dbReference>
<comment type="caution">
    <text evidence="4">The sequence shown here is derived from an EMBL/GenBank/DDBJ whole genome shotgun (WGS) entry which is preliminary data.</text>
</comment>
<evidence type="ECO:0000313" key="4">
    <source>
        <dbReference type="EMBL" id="PON64743.1"/>
    </source>
</evidence>
<dbReference type="Pfam" id="PF02458">
    <property type="entry name" value="Transferase"/>
    <property type="match status" value="1"/>
</dbReference>
<dbReference type="PANTHER" id="PTHR31623">
    <property type="entry name" value="F21J9.9"/>
    <property type="match status" value="1"/>
</dbReference>
<dbReference type="InterPro" id="IPR023213">
    <property type="entry name" value="CAT-like_dom_sf"/>
</dbReference>
<dbReference type="OrthoDB" id="1932220at2759"/>
<reference evidence="5" key="1">
    <citation type="submission" date="2016-06" db="EMBL/GenBank/DDBJ databases">
        <title>Parallel loss of symbiosis genes in relatives of nitrogen-fixing non-legume Parasponia.</title>
        <authorList>
            <person name="Van Velzen R."/>
            <person name="Holmer R."/>
            <person name="Bu F."/>
            <person name="Rutten L."/>
            <person name="Van Zeijl A."/>
            <person name="Liu W."/>
            <person name="Santuari L."/>
            <person name="Cao Q."/>
            <person name="Sharma T."/>
            <person name="Shen D."/>
            <person name="Roswanjaya Y."/>
            <person name="Wardhani T."/>
            <person name="Kalhor M.S."/>
            <person name="Jansen J."/>
            <person name="Van den Hoogen J."/>
            <person name="Gungor B."/>
            <person name="Hartog M."/>
            <person name="Hontelez J."/>
            <person name="Verver J."/>
            <person name="Yang W.-C."/>
            <person name="Schijlen E."/>
            <person name="Repin R."/>
            <person name="Schilthuizen M."/>
            <person name="Schranz E."/>
            <person name="Heidstra R."/>
            <person name="Miyata K."/>
            <person name="Fedorova E."/>
            <person name="Kohlen W."/>
            <person name="Bisseling T."/>
            <person name="Smit S."/>
            <person name="Geurts R."/>
        </authorList>
    </citation>
    <scope>NUCLEOTIDE SEQUENCE [LARGE SCALE GENOMIC DNA]</scope>
    <source>
        <strain evidence="5">cv. WU1-14</strain>
    </source>
</reference>
<dbReference type="STRING" id="3476.A0A2P5CUK6"/>
<protein>
    <submittedName>
        <fullName evidence="4">Transferase</fullName>
    </submittedName>
</protein>
<comment type="similarity">
    <text evidence="1">Belongs to the plant acyltransferase family.</text>
</comment>
<evidence type="ECO:0000256" key="3">
    <source>
        <dbReference type="ARBA" id="ARBA00023315"/>
    </source>
</evidence>
<evidence type="ECO:0000256" key="1">
    <source>
        <dbReference type="ARBA" id="ARBA00009861"/>
    </source>
</evidence>
<dbReference type="EMBL" id="JXTB01000093">
    <property type="protein sequence ID" value="PON64743.1"/>
    <property type="molecule type" value="Genomic_DNA"/>
</dbReference>
<sequence length="229" mass="25884">MIQPSSPTPHHLLSCQLSFLDQIAPQVYNPFVMFYKPEKDSEFGVFEISNKLKKSMSHVLTLFYPLTGRLKEKNTTFVESNNEGIPYLEARVNCQLSHFLQNPSPNELNKLIPFESDKLFDVPIGVQLNIFKCVGIAIRSCISHKVADGLASFMFLKNWAAIARGDHMEVRPEFQATTLFPPKSISVFDRVGTTNKDTVMSKRFVLNAAMIKDLKGKYAIINRKGSSNH</sequence>
<gene>
    <name evidence="4" type="ORF">PanWU01x14_122180</name>
</gene>
<evidence type="ECO:0000313" key="5">
    <source>
        <dbReference type="Proteomes" id="UP000237105"/>
    </source>
</evidence>
<dbReference type="PANTHER" id="PTHR31623:SF46">
    <property type="entry name" value="VINORINE SYNTHASE-LIKE"/>
    <property type="match status" value="1"/>
</dbReference>
<dbReference type="GO" id="GO:0016746">
    <property type="term" value="F:acyltransferase activity"/>
    <property type="evidence" value="ECO:0007669"/>
    <property type="project" value="UniProtKB-KW"/>
</dbReference>
<organism evidence="4 5">
    <name type="scientific">Parasponia andersonii</name>
    <name type="common">Sponia andersonii</name>
    <dbReference type="NCBI Taxonomy" id="3476"/>
    <lineage>
        <taxon>Eukaryota</taxon>
        <taxon>Viridiplantae</taxon>
        <taxon>Streptophyta</taxon>
        <taxon>Embryophyta</taxon>
        <taxon>Tracheophyta</taxon>
        <taxon>Spermatophyta</taxon>
        <taxon>Magnoliopsida</taxon>
        <taxon>eudicotyledons</taxon>
        <taxon>Gunneridae</taxon>
        <taxon>Pentapetalae</taxon>
        <taxon>rosids</taxon>
        <taxon>fabids</taxon>
        <taxon>Rosales</taxon>
        <taxon>Cannabaceae</taxon>
        <taxon>Parasponia</taxon>
    </lineage>
</organism>
<evidence type="ECO:0000256" key="2">
    <source>
        <dbReference type="ARBA" id="ARBA00022679"/>
    </source>
</evidence>
<accession>A0A2P5CUK6</accession>
<dbReference type="Gene3D" id="3.30.559.10">
    <property type="entry name" value="Chloramphenicol acetyltransferase-like domain"/>
    <property type="match status" value="1"/>
</dbReference>
<proteinExistence type="inferred from homology"/>
<keyword evidence="5" id="KW-1185">Reference proteome</keyword>
<keyword evidence="3" id="KW-0012">Acyltransferase</keyword>
<name>A0A2P5CUK6_PARAD</name>
<keyword evidence="2 4" id="KW-0808">Transferase</keyword>
<dbReference type="AlphaFoldDB" id="A0A2P5CUK6"/>